<evidence type="ECO:0000256" key="2">
    <source>
        <dbReference type="ARBA" id="ARBA00005169"/>
    </source>
</evidence>
<dbReference type="GO" id="GO:0000105">
    <property type="term" value="P:L-histidine biosynthetic process"/>
    <property type="evidence" value="ECO:0007669"/>
    <property type="project" value="UniProtKB-UniPathway"/>
</dbReference>
<proteinExistence type="predicted"/>
<evidence type="ECO:0000256" key="3">
    <source>
        <dbReference type="ARBA" id="ARBA00012721"/>
    </source>
</evidence>
<dbReference type="AlphaFoldDB" id="A0A2P2E3J4"/>
<dbReference type="UniPathway" id="UPA00031">
    <property type="reaction ID" value="UER00008"/>
</dbReference>
<evidence type="ECO:0000313" key="8">
    <source>
        <dbReference type="EMBL" id="GBF51473.1"/>
    </source>
</evidence>
<evidence type="ECO:0000259" key="7">
    <source>
        <dbReference type="Pfam" id="PF01502"/>
    </source>
</evidence>
<dbReference type="Proteomes" id="UP000245133">
    <property type="component" value="Unassembled WGS sequence"/>
</dbReference>
<dbReference type="PANTHER" id="PTHR42945:SF1">
    <property type="entry name" value="HISTIDINE BIOSYNTHESIS BIFUNCTIONAL PROTEIN HIS7"/>
    <property type="match status" value="1"/>
</dbReference>
<evidence type="ECO:0000313" key="9">
    <source>
        <dbReference type="Proteomes" id="UP000245133"/>
    </source>
</evidence>
<dbReference type="Gene3D" id="3.10.20.810">
    <property type="entry name" value="Phosphoribosyl-AMP cyclohydrolase"/>
    <property type="match status" value="1"/>
</dbReference>
<sequence>MNLSIQKNIILIEKDKSAHFRLNLVTRSVADKWINEKLEGKSHSLFMDCDEDAYLFIYESLPKSDQLTLFAERKQKLPLEQRLDAREIQFPDLYPILAVDNDWHPLMVAWAKPESIQLALETGKGTYFSRSRNKKWVKGEDSGHIQNIIDVWLSLEPFYVIYRVKQTGAACHTGYYSCFFRQMRMGEEPKVIFEHKVGEV</sequence>
<dbReference type="InterPro" id="IPR002496">
    <property type="entry name" value="PRib_AMP_CycHydrolase_dom"/>
</dbReference>
<keyword evidence="9" id="KW-1185">Reference proteome</keyword>
<comment type="caution">
    <text evidence="8">The sequence shown here is derived from an EMBL/GenBank/DDBJ whole genome shotgun (WGS) entry which is preliminary data.</text>
</comment>
<dbReference type="EMBL" id="BFBB01000008">
    <property type="protein sequence ID" value="GBF51473.1"/>
    <property type="molecule type" value="Genomic_DNA"/>
</dbReference>
<dbReference type="EC" id="3.5.4.19" evidence="3"/>
<protein>
    <recommendedName>
        <fullName evidence="3">phosphoribosyl-AMP cyclohydrolase</fullName>
        <ecNumber evidence="3">3.5.4.19</ecNumber>
    </recommendedName>
</protein>
<evidence type="ECO:0000256" key="4">
    <source>
        <dbReference type="ARBA" id="ARBA00022605"/>
    </source>
</evidence>
<dbReference type="Pfam" id="PF01502">
    <property type="entry name" value="PRA-CH"/>
    <property type="match status" value="1"/>
</dbReference>
<keyword evidence="6" id="KW-0368">Histidine biosynthesis</keyword>
<dbReference type="RefSeq" id="WP_108977806.1">
    <property type="nucleotide sequence ID" value="NZ_BFBB01000008.1"/>
</dbReference>
<reference evidence="8 9" key="1">
    <citation type="submission" date="2018-02" db="EMBL/GenBank/DDBJ databases">
        <title>Novel Leptospira species isolated from soil and water in Japan.</title>
        <authorList>
            <person name="Nakao R."/>
            <person name="Masuzawa T."/>
        </authorList>
    </citation>
    <scope>NUCLEOTIDE SEQUENCE [LARGE SCALE GENOMIC DNA]</scope>
    <source>
        <strain evidence="8 9">YH101</strain>
    </source>
</reference>
<keyword evidence="5 8" id="KW-0378">Hydrolase</keyword>
<keyword evidence="4" id="KW-0028">Amino-acid biosynthesis</keyword>
<evidence type="ECO:0000256" key="6">
    <source>
        <dbReference type="ARBA" id="ARBA00023102"/>
    </source>
</evidence>
<dbReference type="SUPFAM" id="SSF141734">
    <property type="entry name" value="HisI-like"/>
    <property type="match status" value="1"/>
</dbReference>
<feature type="domain" description="Phosphoribosyl-AMP cyclohydrolase" evidence="7">
    <location>
        <begin position="107"/>
        <end position="180"/>
    </location>
</feature>
<dbReference type="GO" id="GO:0004635">
    <property type="term" value="F:phosphoribosyl-AMP cyclohydrolase activity"/>
    <property type="evidence" value="ECO:0007669"/>
    <property type="project" value="UniProtKB-EC"/>
</dbReference>
<name>A0A2P2E3J4_9LEPT</name>
<gene>
    <name evidence="8" type="primary">hisI</name>
    <name evidence="8" type="ORF">LPTSP4_30110</name>
</gene>
<dbReference type="OrthoDB" id="9795769at2"/>
<evidence type="ECO:0000256" key="1">
    <source>
        <dbReference type="ARBA" id="ARBA00000024"/>
    </source>
</evidence>
<dbReference type="InterPro" id="IPR038019">
    <property type="entry name" value="PRib_AMP_CycHydrolase_sf"/>
</dbReference>
<organism evidence="8 9">
    <name type="scientific">Leptospira ryugenii</name>
    <dbReference type="NCBI Taxonomy" id="1917863"/>
    <lineage>
        <taxon>Bacteria</taxon>
        <taxon>Pseudomonadati</taxon>
        <taxon>Spirochaetota</taxon>
        <taxon>Spirochaetia</taxon>
        <taxon>Leptospirales</taxon>
        <taxon>Leptospiraceae</taxon>
        <taxon>Leptospira</taxon>
    </lineage>
</organism>
<evidence type="ECO:0000256" key="5">
    <source>
        <dbReference type="ARBA" id="ARBA00022801"/>
    </source>
</evidence>
<accession>A0A2P2E3J4</accession>
<comment type="catalytic activity">
    <reaction evidence="1">
        <text>1-(5-phospho-beta-D-ribosyl)-5'-AMP + H2O = 1-(5-phospho-beta-D-ribosyl)-5-[(5-phospho-beta-D-ribosylamino)methylideneamino]imidazole-4-carboxamide</text>
        <dbReference type="Rhea" id="RHEA:20049"/>
        <dbReference type="ChEBI" id="CHEBI:15377"/>
        <dbReference type="ChEBI" id="CHEBI:58435"/>
        <dbReference type="ChEBI" id="CHEBI:59457"/>
        <dbReference type="EC" id="3.5.4.19"/>
    </reaction>
</comment>
<dbReference type="PANTHER" id="PTHR42945">
    <property type="entry name" value="HISTIDINE BIOSYNTHESIS BIFUNCTIONAL PROTEIN"/>
    <property type="match status" value="1"/>
</dbReference>
<comment type="pathway">
    <text evidence="2">Amino-acid biosynthesis; L-histidine biosynthesis; L-histidine from 5-phospho-alpha-D-ribose 1-diphosphate: step 3/9.</text>
</comment>